<proteinExistence type="predicted"/>
<dbReference type="Pfam" id="PF20674">
    <property type="entry name" value="SpaA_3"/>
    <property type="match status" value="2"/>
</dbReference>
<reference evidence="2 3" key="1">
    <citation type="journal article" date="2019" name="Int. J. Syst. Evol. Microbiol.">
        <title>The Global Catalogue of Microorganisms (GCM) 10K type strain sequencing project: providing services to taxonomists for standard genome sequencing and annotation.</title>
        <authorList>
            <consortium name="The Broad Institute Genomics Platform"/>
            <consortium name="The Broad Institute Genome Sequencing Center for Infectious Disease"/>
            <person name="Wu L."/>
            <person name="Ma J."/>
        </authorList>
    </citation>
    <scope>NUCLEOTIDE SEQUENCE [LARGE SCALE GENOMIC DNA]</scope>
    <source>
        <strain evidence="2 3">JCM 16343</strain>
    </source>
</reference>
<feature type="domain" description="SpaA-like prealbumin fold" evidence="1">
    <location>
        <begin position="610"/>
        <end position="740"/>
    </location>
</feature>
<accession>A0ABN0VYB0</accession>
<name>A0ABN0VYB0_9GAMM</name>
<keyword evidence="3" id="KW-1185">Reference proteome</keyword>
<comment type="caution">
    <text evidence="2">The sequence shown here is derived from an EMBL/GenBank/DDBJ whole genome shotgun (WGS) entry which is preliminary data.</text>
</comment>
<evidence type="ECO:0000313" key="2">
    <source>
        <dbReference type="EMBL" id="GAA0320379.1"/>
    </source>
</evidence>
<dbReference type="EMBL" id="BAAAFR010000005">
    <property type="protein sequence ID" value="GAA0320379.1"/>
    <property type="molecule type" value="Genomic_DNA"/>
</dbReference>
<dbReference type="InterPro" id="IPR048834">
    <property type="entry name" value="SpaA_pre-album"/>
</dbReference>
<dbReference type="RefSeq" id="WP_201505254.1">
    <property type="nucleotide sequence ID" value="NZ_BAAAFR010000005.1"/>
</dbReference>
<protein>
    <recommendedName>
        <fullName evidence="1">SpaA-like prealbumin fold domain-containing protein</fullName>
    </recommendedName>
</protein>
<dbReference type="Proteomes" id="UP001501787">
    <property type="component" value="Unassembled WGS sequence"/>
</dbReference>
<organism evidence="2 3">
    <name type="scientific">Psychrobacter aestuarii</name>
    <dbReference type="NCBI Taxonomy" id="556327"/>
    <lineage>
        <taxon>Bacteria</taxon>
        <taxon>Pseudomonadati</taxon>
        <taxon>Pseudomonadota</taxon>
        <taxon>Gammaproteobacteria</taxon>
        <taxon>Moraxellales</taxon>
        <taxon>Moraxellaceae</taxon>
        <taxon>Psychrobacter</taxon>
    </lineage>
</organism>
<feature type="domain" description="SpaA-like prealbumin fold" evidence="1">
    <location>
        <begin position="254"/>
        <end position="384"/>
    </location>
</feature>
<gene>
    <name evidence="2" type="ORF">GCM10009129_17600</name>
</gene>
<sequence>MVWLPYSSLISRSATLGIRLFLGMVLLLCFGQSVWAAATCAANQRMYYLGANAPATAYKSQPLTGWTSGSIRRTYTFAEASGDKSFTIEFPLFLDKYTSYSEQPPFYGSLSGATLNAITMIHNSTQTRVNHTMDVTVNKPVAKLGYTIQDIDSARDSSNNVPYQEAVNVSSTGGKLTYDPTYHTINGSLDMVTSILRVACNGDSSNYACPIEATWGYKPANSLFSLTHSNEFSQYNGPHVLGYSDFYFCLEPAKITVSKKLSGARVHDTSGDRDQFEISVNSGSTVLGSVTTTGSGQTITNGSTNTLSLNEGTTYTITEKVVGSSLGDISNYDATYTCTNNTTGSSTVMPTSAMTYNSATKTRSFTLSNVNYGDDISCTITNSPRSVFDGGTSATPASCPAGHRMYYVGANAPSGAYRSTPLSGWSNGSTSRTYSFNDATGTKNFTISFASILDLYTQYQTPSPFYGDIPNATAGALNILHNSPAVRSNHVLNVTVDRSVSKLGYVIQDLDSFTNNGQSPYQERADVSGSAGILNFQSAYHTINSANNIVTSILGRNCETTNSCPINATWGYKTQGSTFSLVHSNAYTQYDSPHAVGYTDFYFCLAPPKVIVNKKLSGTRINDSASNRDQFAISVNNGSTVVSSFETTGSGQSITNGSSGAVSLAENTSYTITEKVVNSTNNGDIFNYNATYACTNSATGSTTVMPTSAMTYNAANKTRSFTLANVSYGDEITCTITNTPATYSFLGYVFNDNGGITASSATQYDVSATFTGNANYANGAFDSNEQGIAISGLQVSLTDCSGNLITTSSANPQTVSSTAGTLGQYSFSVLPSILNGKTKVCLIETEPSSWEYTIDTTADSREITLVAGTYEYKTQKDASGNITRNMDFGELRAQNAALVLRKSQYVHACNTALNYTSIADTNDPTTGFSTNPANNVKPGNCIAYKIDAYNRGHIDIFDIQIKDSLQTAPVTSVFHLPKPLGNPSTVYSSTNNSAVMGSNGTILSDKFALSKVATSSTTPTKATLYFNSKYGAIPTTP</sequence>
<evidence type="ECO:0000313" key="3">
    <source>
        <dbReference type="Proteomes" id="UP001501787"/>
    </source>
</evidence>
<evidence type="ECO:0000259" key="1">
    <source>
        <dbReference type="Pfam" id="PF20674"/>
    </source>
</evidence>